<name>A0ABT0E9A8_9GAMM</name>
<comment type="caution">
    <text evidence="2">The sequence shown here is derived from an EMBL/GenBank/DDBJ whole genome shotgun (WGS) entry which is preliminary data.</text>
</comment>
<organism evidence="2 3">
    <name type="scientific">Alcanivorax quisquiliarum</name>
    <dbReference type="NCBI Taxonomy" id="2933565"/>
    <lineage>
        <taxon>Bacteria</taxon>
        <taxon>Pseudomonadati</taxon>
        <taxon>Pseudomonadota</taxon>
        <taxon>Gammaproteobacteria</taxon>
        <taxon>Oceanospirillales</taxon>
        <taxon>Alcanivoracaceae</taxon>
        <taxon>Alcanivorax</taxon>
    </lineage>
</organism>
<dbReference type="Proteomes" id="UP001165524">
    <property type="component" value="Unassembled WGS sequence"/>
</dbReference>
<sequence length="102" mass="10878">MAGILMGVILLGWAALEAARALLGLAGLAAPWQRRLLVPAVVWLVGSLLLLAWVPGTQLLEQGHRQALLGSLALLALVCAVSPLVHAWQRWAQQTVNTRNSS</sequence>
<evidence type="ECO:0000313" key="2">
    <source>
        <dbReference type="EMBL" id="MCK0538229.1"/>
    </source>
</evidence>
<keyword evidence="3" id="KW-1185">Reference proteome</keyword>
<reference evidence="2" key="1">
    <citation type="submission" date="2022-04" db="EMBL/GenBank/DDBJ databases">
        <title>Alcanivorax sp. CY1518 draft genome sequence.</title>
        <authorList>
            <person name="Zhao G."/>
            <person name="An M."/>
        </authorList>
    </citation>
    <scope>NUCLEOTIDE SEQUENCE</scope>
    <source>
        <strain evidence="2">CY1518</strain>
    </source>
</reference>
<feature type="transmembrane region" description="Helical" evidence="1">
    <location>
        <begin position="37"/>
        <end position="55"/>
    </location>
</feature>
<keyword evidence="1" id="KW-0812">Transmembrane</keyword>
<dbReference type="EMBL" id="JALKII010000007">
    <property type="protein sequence ID" value="MCK0538229.1"/>
    <property type="molecule type" value="Genomic_DNA"/>
</dbReference>
<gene>
    <name evidence="2" type="ORF">MU846_10960</name>
</gene>
<proteinExistence type="predicted"/>
<protein>
    <submittedName>
        <fullName evidence="2">Uncharacterized protein</fullName>
    </submittedName>
</protein>
<keyword evidence="1" id="KW-0472">Membrane</keyword>
<keyword evidence="1" id="KW-1133">Transmembrane helix</keyword>
<evidence type="ECO:0000313" key="3">
    <source>
        <dbReference type="Proteomes" id="UP001165524"/>
    </source>
</evidence>
<accession>A0ABT0E9A8</accession>
<dbReference type="RefSeq" id="WP_246952654.1">
    <property type="nucleotide sequence ID" value="NZ_JALKII010000007.1"/>
</dbReference>
<evidence type="ECO:0000256" key="1">
    <source>
        <dbReference type="SAM" id="Phobius"/>
    </source>
</evidence>
<feature type="transmembrane region" description="Helical" evidence="1">
    <location>
        <begin position="67"/>
        <end position="88"/>
    </location>
</feature>